<proteinExistence type="predicted"/>
<sequence length="86" mass="9578">MIKFGHLSGTADHEANPSASPKTSLNHSIGSSDGRCGQGQGRNQHELMTRAYWNSSFMESYSFQSPARRRFRFSPLGRESTLIPSM</sequence>
<name>A0A4Y2SIW2_ARAVE</name>
<gene>
    <name evidence="2" type="ORF">AVEN_155535_1</name>
</gene>
<feature type="compositionally biased region" description="Polar residues" evidence="1">
    <location>
        <begin position="17"/>
        <end position="31"/>
    </location>
</feature>
<evidence type="ECO:0000313" key="3">
    <source>
        <dbReference type="Proteomes" id="UP000499080"/>
    </source>
</evidence>
<keyword evidence="3" id="KW-1185">Reference proteome</keyword>
<dbReference type="AlphaFoldDB" id="A0A4Y2SIW2"/>
<reference evidence="2 3" key="1">
    <citation type="journal article" date="2019" name="Sci. Rep.">
        <title>Orb-weaving spider Araneus ventricosus genome elucidates the spidroin gene catalogue.</title>
        <authorList>
            <person name="Kono N."/>
            <person name="Nakamura H."/>
            <person name="Ohtoshi R."/>
            <person name="Moran D.A.P."/>
            <person name="Shinohara A."/>
            <person name="Yoshida Y."/>
            <person name="Fujiwara M."/>
            <person name="Mori M."/>
            <person name="Tomita M."/>
            <person name="Arakawa K."/>
        </authorList>
    </citation>
    <scope>NUCLEOTIDE SEQUENCE [LARGE SCALE GENOMIC DNA]</scope>
</reference>
<evidence type="ECO:0000256" key="1">
    <source>
        <dbReference type="SAM" id="MobiDB-lite"/>
    </source>
</evidence>
<dbReference type="Proteomes" id="UP000499080">
    <property type="component" value="Unassembled WGS sequence"/>
</dbReference>
<dbReference type="EMBL" id="BGPR01021932">
    <property type="protein sequence ID" value="GBN87713.1"/>
    <property type="molecule type" value="Genomic_DNA"/>
</dbReference>
<feature type="region of interest" description="Disordered" evidence="1">
    <location>
        <begin position="1"/>
        <end position="43"/>
    </location>
</feature>
<comment type="caution">
    <text evidence="2">The sequence shown here is derived from an EMBL/GenBank/DDBJ whole genome shotgun (WGS) entry which is preliminary data.</text>
</comment>
<organism evidence="2 3">
    <name type="scientific">Araneus ventricosus</name>
    <name type="common">Orbweaver spider</name>
    <name type="synonym">Epeira ventricosa</name>
    <dbReference type="NCBI Taxonomy" id="182803"/>
    <lineage>
        <taxon>Eukaryota</taxon>
        <taxon>Metazoa</taxon>
        <taxon>Ecdysozoa</taxon>
        <taxon>Arthropoda</taxon>
        <taxon>Chelicerata</taxon>
        <taxon>Arachnida</taxon>
        <taxon>Araneae</taxon>
        <taxon>Araneomorphae</taxon>
        <taxon>Entelegynae</taxon>
        <taxon>Araneoidea</taxon>
        <taxon>Araneidae</taxon>
        <taxon>Araneus</taxon>
    </lineage>
</organism>
<protein>
    <submittedName>
        <fullName evidence="2">Uncharacterized protein</fullName>
    </submittedName>
</protein>
<evidence type="ECO:0000313" key="2">
    <source>
        <dbReference type="EMBL" id="GBN87713.1"/>
    </source>
</evidence>
<accession>A0A4Y2SIW2</accession>